<evidence type="ECO:0000256" key="2">
    <source>
        <dbReference type="SAM" id="Coils"/>
    </source>
</evidence>
<proteinExistence type="predicted"/>
<evidence type="ECO:0000256" key="3">
    <source>
        <dbReference type="SAM" id="MobiDB-lite"/>
    </source>
</evidence>
<keyword evidence="1" id="KW-0106">Calcium</keyword>
<evidence type="ECO:0000256" key="1">
    <source>
        <dbReference type="ARBA" id="ARBA00022837"/>
    </source>
</evidence>
<feature type="region of interest" description="Disordered" evidence="3">
    <location>
        <begin position="740"/>
        <end position="760"/>
    </location>
</feature>
<dbReference type="Gene3D" id="1.10.238.10">
    <property type="entry name" value="EF-hand"/>
    <property type="match status" value="1"/>
</dbReference>
<dbReference type="PROSITE" id="PS00018">
    <property type="entry name" value="EF_HAND_1"/>
    <property type="match status" value="1"/>
</dbReference>
<accession>A0AAU9KNV0</accession>
<dbReference type="Proteomes" id="UP001162131">
    <property type="component" value="Unassembled WGS sequence"/>
</dbReference>
<dbReference type="InterPro" id="IPR002048">
    <property type="entry name" value="EF_hand_dom"/>
</dbReference>
<dbReference type="GO" id="GO:0005509">
    <property type="term" value="F:calcium ion binding"/>
    <property type="evidence" value="ECO:0007669"/>
    <property type="project" value="InterPro"/>
</dbReference>
<gene>
    <name evidence="5" type="ORF">BSTOLATCC_MIC65113</name>
</gene>
<dbReference type="PANTHER" id="PTHR23159:SF31">
    <property type="entry name" value="CENTROSOME-ASSOCIATED PROTEIN CEP250 ISOFORM X1"/>
    <property type="match status" value="1"/>
</dbReference>
<evidence type="ECO:0000313" key="5">
    <source>
        <dbReference type="EMBL" id="CAG9335791.1"/>
    </source>
</evidence>
<dbReference type="SUPFAM" id="SSF47473">
    <property type="entry name" value="EF-hand"/>
    <property type="match status" value="1"/>
</dbReference>
<organism evidence="5 6">
    <name type="scientific">Blepharisma stoltei</name>
    <dbReference type="NCBI Taxonomy" id="1481888"/>
    <lineage>
        <taxon>Eukaryota</taxon>
        <taxon>Sar</taxon>
        <taxon>Alveolata</taxon>
        <taxon>Ciliophora</taxon>
        <taxon>Postciliodesmatophora</taxon>
        <taxon>Heterotrichea</taxon>
        <taxon>Heterotrichida</taxon>
        <taxon>Blepharismidae</taxon>
        <taxon>Blepharisma</taxon>
    </lineage>
</organism>
<feature type="compositionally biased region" description="Basic residues" evidence="3">
    <location>
        <begin position="745"/>
        <end position="759"/>
    </location>
</feature>
<name>A0AAU9KNV0_9CILI</name>
<keyword evidence="6" id="KW-1185">Reference proteome</keyword>
<feature type="coiled-coil region" evidence="2">
    <location>
        <begin position="1726"/>
        <end position="2001"/>
    </location>
</feature>
<dbReference type="EMBL" id="CAJZBQ010000063">
    <property type="protein sequence ID" value="CAG9335791.1"/>
    <property type="molecule type" value="Genomic_DNA"/>
</dbReference>
<dbReference type="PROSITE" id="PS50222">
    <property type="entry name" value="EF_HAND_2"/>
    <property type="match status" value="1"/>
</dbReference>
<keyword evidence="2" id="KW-0175">Coiled coil</keyword>
<evidence type="ECO:0000313" key="6">
    <source>
        <dbReference type="Proteomes" id="UP001162131"/>
    </source>
</evidence>
<feature type="domain" description="EF-hand" evidence="4">
    <location>
        <begin position="2350"/>
        <end position="2379"/>
    </location>
</feature>
<dbReference type="InterPro" id="IPR018247">
    <property type="entry name" value="EF_Hand_1_Ca_BS"/>
</dbReference>
<dbReference type="InterPro" id="IPR011992">
    <property type="entry name" value="EF-hand-dom_pair"/>
</dbReference>
<sequence length="2559" mass="294419">MASRVDTWWANSYPDCSIKNFESMPVFHRFRDTNRRPFVRGDENYKETLWRVDNCDIFEWFDRAKKTGEKFGHDRNSDTWFYEHWYMEGDIHVVVKTWLRRPEEWGQVIRYFPDYEIHISWNLSGNTKTYEEIQIDPNARKGLREGLRNTQFGVENFSEAFWDSLDSSGLEKNWKRGTAQGGEKEYKKGPAKSGESWIEDKDYYEKREWKIEGTKNTGVFKGKKGAKTWEEKWDQDTDHDIDDKSWTEGSRQWGLLKTKRPDQQFKLEWEGDRPVIGGSGEDGYVKGRLVLKLAEVYRNIKEHINSSHETLEELAAEAPSLAPEVNKATQQLNSWTDPDFDDPDSIMQKINDFNKFDSQLEDLKLKAHEIAASERIELKHLEEIYSNCDSSANSLLPLIKPEKAAPFYHEREDILRSKKSAKTAKDLYRIVHKYQGFSNYLITLIGASSNEDEDESLEETMKINKKLENVLKEFSEVLKSSSTTLSQIESNFKPNDEVAQHIIASQNVRLHEISHGIETGQRYNIILDQVQKLLKDQENFKRELMSEEIPSQLIEIHKLQEFVSKELAKALDHPELESLKKVNEEELIPRIFPLVNHNKRQANLIRALSMRLFGIDEAPEDITEDTEEIYKSIKKRKPGEAILPIDTIALLKFIRFNGQEEQKIKAQAIEHLKEVLETDEEKEFAQSLVDRGNESISGQTPDNATDALTEIKGVLEEYLQASSDQITFIEDILGKTIEKDEGKSKKPGKGRQVKVRSKKGGNDIDITEKATKALNDSYDTIVGYSYIIHGNRPHIQEKLDQLAHYKQLVSDKLNEERTTADTVEDIFGLLGEYEKEKRDIITSSDLFKNLFEILDKTDKLIQHDAKIFNSPIPSEVDEIKARKQAEDLNDLVKRIKYFINVVLRMTGISEESENYEEVMDKLKKQHTASLPFKPEDLLHSLRTKKDKDLEVLKFLGLLVGSDEVLGECQALIKEARDSINDHEPETSEQALEFIEEHLSTYPSLESSVNTKTKQLLDALLKRLTNSDPNEKDFEMLQNTIEVLNLTSKKLLKSGNEESDRLESKKEQTPTEPSEVIPYLISLISDWAKLNLKLVAEKTGNKVTEEEHNEIKKSIAKLMRANPLAKIREIQPFFAAPDTNDMVSMIVLLDKAIEILPSTSRESNKKAYKQCKKAYKELQTLQPHEVGELGNKYSTLLIQLLEEYLSKPIGEFLKEIEKEKIAILEERKNGKPISTHGWDEILKGSGIDIDVDSMSSLIDKEQMTALPLISNIVKYFGTEESKIVEEKLKKASEDVLNEEDKSKIEKYISLRLEQTKFLSGLNKNIGTIGERLREMDAEKSRTVKAAISETLILIGSSDQSLLDRVNALQETEASCSEEESTNLGNLVIRYVKRNTIEKELQKIREQCKPQDNSEAEMIEKLREIETREYKALKTSYSTLQNMVTHLNPAAINDLSSIKSLTDLSDIASTIPSLISSIMIGIENSETIEQRKQELLSQGPLKAKLEILLKLLVECSNSDNSETDNVFSGLFRLCGSSEDKAKFKELKESKSLQLLDPQTLWELIDTIDISLNKSLPKRLEQSNLQNKLVKSAGSLRDSADEIDIQTEDLVKKAIREIANTISADDTRTRENFNKLKKTFDDIEAISPVNIPEVNDKTVKRLEQWEKLERLRREIRERMTKDINKLKGDIQEKLNEIESARAVSEAKKIQYEAQLHFLQTSADQNAQLVEKLTQESSEKEKVISEHKIKIAELEAKLEEINEDFRKSEEELEDSNKELRNIRKANKEKDNQIRELQGSLDGYERSSRQSFQGDKEKAELLDTLKAQLSAARDELASRAKQCDELDDSLKSTQREVQKALNEKAELEKTIGEMRGEINEMKLNILKLETTKNELEEKVKLGNVANPEEIAHLERYLEDKDKALSELEEQLEYAKKYQQLYLLIKDEKDELDSKTRTQEIDIEDLQRKIKELTAENEQLKYKTRQLDKLTKEVAAYQKETQKLQNKINYLEEFSGESSGDIQEAINKMTAEVSSRDAQILDLTNEIEELKAKYDDLEKRHQLAMNRNFLIRLCNSFKNKQNQYFKKWQHKLKEPKSEGVDEITFKEVTVVMDEDLPESEKAVFEDANKEIANEDRKLIENNIIIESLRSCGFGNEKPMSYLNLFKFLEELMDKKFETDKKDLAERRQPRTMTEFLMEHLNRSFGIQKLALKQLASLIPALKQLFDEGHKYAEFYCRLFQIFHPEPANYNLSIYLAKARVSFQPLTDKLDKTRALQNKGKTATAGKTHGRAAYDAAGSGGFALLNDVIELLYSMFSFDRESGTLALELIKPESVSDEDFVAYKICHKMAKLGKTPEAIFNMLDKDAGGTIDVNEFITGTRDDLDLWITDKVVGKFMASLAGNENGEISKETFMKKINMKNLMEWNRSDDWVVTKASFLNALVDVFKAKQRKDTTFLYSEFEQFSSQTINKDQFSEQLLKYDKLLTMERLNDLYEEAKSGSDDVSVHGFVKVIMKYGIGGYGLGAFMIRELLETLSSRAFYVDANLDEKRTTEAKRKETRKSSKKP</sequence>
<feature type="coiled-coil region" evidence="2">
    <location>
        <begin position="1673"/>
        <end position="1700"/>
    </location>
</feature>
<feature type="region of interest" description="Disordered" evidence="3">
    <location>
        <begin position="173"/>
        <end position="193"/>
    </location>
</feature>
<dbReference type="PANTHER" id="PTHR23159">
    <property type="entry name" value="CENTROSOMAL PROTEIN 2"/>
    <property type="match status" value="1"/>
</dbReference>
<protein>
    <recommendedName>
        <fullName evidence="4">EF-hand domain-containing protein</fullName>
    </recommendedName>
</protein>
<evidence type="ECO:0000259" key="4">
    <source>
        <dbReference type="PROSITE" id="PS50222"/>
    </source>
</evidence>
<reference evidence="5" key="1">
    <citation type="submission" date="2021-09" db="EMBL/GenBank/DDBJ databases">
        <authorList>
            <consortium name="AG Swart"/>
            <person name="Singh M."/>
            <person name="Singh A."/>
            <person name="Seah K."/>
            <person name="Emmerich C."/>
        </authorList>
    </citation>
    <scope>NUCLEOTIDE SEQUENCE</scope>
    <source>
        <strain evidence="5">ATCC30299</strain>
    </source>
</reference>
<comment type="caution">
    <text evidence="5">The sequence shown here is derived from an EMBL/GenBank/DDBJ whole genome shotgun (WGS) entry which is preliminary data.</text>
</comment>
<feature type="coiled-coil region" evidence="2">
    <location>
        <begin position="2027"/>
        <end position="2061"/>
    </location>
</feature>